<dbReference type="Proteomes" id="UP001185927">
    <property type="component" value="Unassembled WGS sequence"/>
</dbReference>
<protein>
    <submittedName>
        <fullName evidence="3">CocE/NonD family hydrolase</fullName>
    </submittedName>
</protein>
<dbReference type="InterPro" id="IPR005674">
    <property type="entry name" value="CocE/Ser_esterase"/>
</dbReference>
<dbReference type="RefSeq" id="WP_317540893.1">
    <property type="nucleotide sequence ID" value="NZ_JAWLKB010000002.1"/>
</dbReference>
<evidence type="ECO:0000313" key="3">
    <source>
        <dbReference type="EMBL" id="MDV6266355.1"/>
    </source>
</evidence>
<dbReference type="SUPFAM" id="SSF49785">
    <property type="entry name" value="Galactose-binding domain-like"/>
    <property type="match status" value="1"/>
</dbReference>
<evidence type="ECO:0000259" key="2">
    <source>
        <dbReference type="SMART" id="SM00939"/>
    </source>
</evidence>
<proteinExistence type="predicted"/>
<sequence>MSLSPVSAVDCRDLRIPLGDGVELSADLYPVPSGLPAPVVVMFTPYLKGDVSPLLLQVPALTEAGMNAVVVDIRGTGDSGGVFQGPLSVQEASDGAEVVQWLAKQEWSTGRVGLAGFSYPGAIQLLIAARRPEGLACIAPGTAPIDFYRDWTHRGAIPSHTNWAAMAFLHFGQKPEYASAALDFYYGAAQAAEDGPEFWQRSPSGVLADIEVPIMFIGGLYDYFARATLRGFDAATSPKRLVLGPWGHQYPQDPTELVDWYRYWLLDEGTDPTSSANVAVWRIGTEEWCFTTGRSIPAAPTVVSVGRTTIPVRATQFGWPLMVTPSPVDISMDMSTSSGMHLWGEDIVLELGHVAGDIEGAPLVRMRVTAEGCTDADVYTRLSLEHPDGWIEQLTEGRLRLSHRAIDTEKSARYQDGSLESLHHTHVDPQPLPGHSVEVLIEMLPTSVRVPEGGQLLLGVSAKRIDGVSRSAVITADELAIALPVLDVSTLD</sequence>
<dbReference type="NCBIfam" id="TIGR00976">
    <property type="entry name" value="CocE_NonD"/>
    <property type="match status" value="1"/>
</dbReference>
<dbReference type="InterPro" id="IPR029058">
    <property type="entry name" value="AB_hydrolase_fold"/>
</dbReference>
<dbReference type="Gene3D" id="3.40.50.1820">
    <property type="entry name" value="alpha/beta hydrolase"/>
    <property type="match status" value="2"/>
</dbReference>
<accession>A0ABU4BQ85</accession>
<dbReference type="EMBL" id="JAWLKB010000002">
    <property type="protein sequence ID" value="MDV6266355.1"/>
    <property type="molecule type" value="Genomic_DNA"/>
</dbReference>
<dbReference type="Pfam" id="PF08530">
    <property type="entry name" value="PepX_C"/>
    <property type="match status" value="1"/>
</dbReference>
<dbReference type="InterPro" id="IPR050585">
    <property type="entry name" value="Xaa-Pro_dipeptidyl-ppase/CocE"/>
</dbReference>
<dbReference type="InterPro" id="IPR013736">
    <property type="entry name" value="Xaa-Pro_dipept_C"/>
</dbReference>
<dbReference type="GO" id="GO:0016787">
    <property type="term" value="F:hydrolase activity"/>
    <property type="evidence" value="ECO:0007669"/>
    <property type="project" value="UniProtKB-KW"/>
</dbReference>
<dbReference type="PANTHER" id="PTHR43056">
    <property type="entry name" value="PEPTIDASE S9 PROLYL OLIGOPEPTIDASE"/>
    <property type="match status" value="1"/>
</dbReference>
<gene>
    <name evidence="3" type="ORF">R3Q16_07055</name>
</gene>
<organism evidence="3 4">
    <name type="scientific">Rhodococcus globerulus</name>
    <dbReference type="NCBI Taxonomy" id="33008"/>
    <lineage>
        <taxon>Bacteria</taxon>
        <taxon>Bacillati</taxon>
        <taxon>Actinomycetota</taxon>
        <taxon>Actinomycetes</taxon>
        <taxon>Mycobacteriales</taxon>
        <taxon>Nocardiaceae</taxon>
        <taxon>Rhodococcus</taxon>
    </lineage>
</organism>
<dbReference type="InterPro" id="IPR008979">
    <property type="entry name" value="Galactose-bd-like_sf"/>
</dbReference>
<dbReference type="Pfam" id="PF02129">
    <property type="entry name" value="Peptidase_S15"/>
    <property type="match status" value="1"/>
</dbReference>
<dbReference type="PANTHER" id="PTHR43056:SF10">
    <property type="entry name" value="COCE_NOND FAMILY, PUTATIVE (AFU_ORTHOLOGUE AFUA_7G00600)-RELATED"/>
    <property type="match status" value="1"/>
</dbReference>
<keyword evidence="1 3" id="KW-0378">Hydrolase</keyword>
<evidence type="ECO:0000313" key="4">
    <source>
        <dbReference type="Proteomes" id="UP001185927"/>
    </source>
</evidence>
<reference evidence="3 4" key="1">
    <citation type="submission" date="2023-10" db="EMBL/GenBank/DDBJ databases">
        <title>Development of a sustainable strategy for remediation of hydrocarbon-contaminated territories based on the waste exchange concept.</title>
        <authorList>
            <person name="Krivoruchko A."/>
        </authorList>
    </citation>
    <scope>NUCLEOTIDE SEQUENCE [LARGE SCALE GENOMIC DNA]</scope>
    <source>
        <strain evidence="3 4">IEGM 1203</strain>
    </source>
</reference>
<evidence type="ECO:0000256" key="1">
    <source>
        <dbReference type="ARBA" id="ARBA00022801"/>
    </source>
</evidence>
<dbReference type="InterPro" id="IPR000383">
    <property type="entry name" value="Xaa-Pro-like_dom"/>
</dbReference>
<name>A0ABU4BQ85_RHOGO</name>
<keyword evidence="4" id="KW-1185">Reference proteome</keyword>
<comment type="caution">
    <text evidence="3">The sequence shown here is derived from an EMBL/GenBank/DDBJ whole genome shotgun (WGS) entry which is preliminary data.</text>
</comment>
<feature type="domain" description="Xaa-Pro dipeptidyl-peptidase C-terminal" evidence="2">
    <location>
        <begin position="258"/>
        <end position="484"/>
    </location>
</feature>
<dbReference type="SMART" id="SM00939">
    <property type="entry name" value="PepX_C"/>
    <property type="match status" value="1"/>
</dbReference>
<dbReference type="SUPFAM" id="SSF53474">
    <property type="entry name" value="alpha/beta-Hydrolases"/>
    <property type="match status" value="1"/>
</dbReference>
<dbReference type="Gene3D" id="2.60.120.260">
    <property type="entry name" value="Galactose-binding domain-like"/>
    <property type="match status" value="1"/>
</dbReference>